<evidence type="ECO:0000313" key="3">
    <source>
        <dbReference type="Proteomes" id="UP000263486"/>
    </source>
</evidence>
<keyword evidence="1" id="KW-0732">Signal</keyword>
<proteinExistence type="predicted"/>
<feature type="chain" id="PRO_5045659769" description="LPP20 lipoprotein" evidence="1">
    <location>
        <begin position="20"/>
        <end position="335"/>
    </location>
</feature>
<accession>A0ABX9KHL6</accession>
<organism evidence="2 3">
    <name type="scientific">Psychrilyobacter piezotolerans</name>
    <dbReference type="NCBI Taxonomy" id="2293438"/>
    <lineage>
        <taxon>Bacteria</taxon>
        <taxon>Fusobacteriati</taxon>
        <taxon>Fusobacteriota</taxon>
        <taxon>Fusobacteriia</taxon>
        <taxon>Fusobacteriales</taxon>
        <taxon>Fusobacteriaceae</taxon>
        <taxon>Psychrilyobacter</taxon>
    </lineage>
</organism>
<evidence type="ECO:0008006" key="4">
    <source>
        <dbReference type="Google" id="ProtNLM"/>
    </source>
</evidence>
<comment type="caution">
    <text evidence="2">The sequence shown here is derived from an EMBL/GenBank/DDBJ whole genome shotgun (WGS) entry which is preliminary data.</text>
</comment>
<gene>
    <name evidence="2" type="ORF">DYH56_06560</name>
</gene>
<feature type="signal peptide" evidence="1">
    <location>
        <begin position="1"/>
        <end position="19"/>
    </location>
</feature>
<dbReference type="EMBL" id="QUAJ01000009">
    <property type="protein sequence ID" value="REI41565.1"/>
    <property type="molecule type" value="Genomic_DNA"/>
</dbReference>
<dbReference type="Proteomes" id="UP000263486">
    <property type="component" value="Unassembled WGS sequence"/>
</dbReference>
<keyword evidence="3" id="KW-1185">Reference proteome</keyword>
<evidence type="ECO:0000313" key="2">
    <source>
        <dbReference type="EMBL" id="REI41565.1"/>
    </source>
</evidence>
<sequence>MKKLIILLLGVIMTVSSFSKTLEGVGMGNSEVTAKKEALADLSNQIQVTIRSNFTSNESLTNGQSNREVSSGISTISETNILGVDFKVKKKWFRSKYTATATLDESKISLYEKKANELRGLINSNYNQFSQTEDLNLKKNYLTSALKSYEEFDSYRNVAVILGSTKIYNLPYTKTQIKNDLQAVEKKISSDSLYSGVNILYIKSSGKFNGGSKEYFDNYFNTMLASISRENDDKVAVSSENDSTVNTLVKVVLNSNHTSTTPAVLYNKKMITPESFVTTLNITVELYNKKKVENLLTISATGVGTDENSQEAAYEKAVKNGFEQMKDKLEKSLIK</sequence>
<dbReference type="RefSeq" id="WP_114642070.1">
    <property type="nucleotide sequence ID" value="NZ_JAACIO010000009.1"/>
</dbReference>
<dbReference type="Gene3D" id="3.10.28.20">
    <property type="entry name" value="Acetamidase/Formamidase-like domains"/>
    <property type="match status" value="1"/>
</dbReference>
<reference evidence="2 3" key="1">
    <citation type="submission" date="2018-08" db="EMBL/GenBank/DDBJ databases">
        <title>Draft genome sequence of Psychrilyobacter sp. strain SD5 isolated from Black Sea water.</title>
        <authorList>
            <person name="Yadav S."/>
            <person name="Villanueva L."/>
            <person name="Damste J.S.S."/>
        </authorList>
    </citation>
    <scope>NUCLEOTIDE SEQUENCE [LARGE SCALE GENOMIC DNA]</scope>
    <source>
        <strain evidence="2 3">SD5</strain>
    </source>
</reference>
<evidence type="ECO:0000256" key="1">
    <source>
        <dbReference type="SAM" id="SignalP"/>
    </source>
</evidence>
<protein>
    <recommendedName>
        <fullName evidence="4">LPP20 lipoprotein</fullName>
    </recommendedName>
</protein>
<name>A0ABX9KHL6_9FUSO</name>